<dbReference type="CDD" id="cd06225">
    <property type="entry name" value="HAMP"/>
    <property type="match status" value="1"/>
</dbReference>
<evidence type="ECO:0000313" key="4">
    <source>
        <dbReference type="Proteomes" id="UP000838672"/>
    </source>
</evidence>
<name>A0ABM8ZU57_9VIBR</name>
<keyword evidence="1" id="KW-0472">Membrane</keyword>
<gene>
    <name evidence="3" type="ORF">VST7929_01738</name>
</gene>
<evidence type="ECO:0000256" key="1">
    <source>
        <dbReference type="SAM" id="Phobius"/>
    </source>
</evidence>
<protein>
    <recommendedName>
        <fullName evidence="2">HAMP domain-containing protein</fullName>
    </recommendedName>
</protein>
<accession>A0ABM8ZU57</accession>
<reference evidence="3" key="1">
    <citation type="submission" date="2021-11" db="EMBL/GenBank/DDBJ databases">
        <authorList>
            <person name="Rodrigo-Torres L."/>
            <person name="Arahal R. D."/>
            <person name="Lucena T."/>
        </authorList>
    </citation>
    <scope>NUCLEOTIDE SEQUENCE</scope>
    <source>
        <strain evidence="3">CECT 7929</strain>
    </source>
</reference>
<dbReference type="InterPro" id="IPR003660">
    <property type="entry name" value="HAMP_dom"/>
</dbReference>
<dbReference type="SUPFAM" id="SSF158472">
    <property type="entry name" value="HAMP domain-like"/>
    <property type="match status" value="1"/>
</dbReference>
<keyword evidence="4" id="KW-1185">Reference proteome</keyword>
<dbReference type="Proteomes" id="UP000838672">
    <property type="component" value="Unassembled WGS sequence"/>
</dbReference>
<evidence type="ECO:0000313" key="3">
    <source>
        <dbReference type="EMBL" id="CAH0533862.1"/>
    </source>
</evidence>
<organism evidence="3 4">
    <name type="scientific">Vibrio stylophorae</name>
    <dbReference type="NCBI Taxonomy" id="659351"/>
    <lineage>
        <taxon>Bacteria</taxon>
        <taxon>Pseudomonadati</taxon>
        <taxon>Pseudomonadota</taxon>
        <taxon>Gammaproteobacteria</taxon>
        <taxon>Vibrionales</taxon>
        <taxon>Vibrionaceae</taxon>
        <taxon>Vibrio</taxon>
    </lineage>
</organism>
<dbReference type="Pfam" id="PF00672">
    <property type="entry name" value="HAMP"/>
    <property type="match status" value="1"/>
</dbReference>
<sequence length="203" mass="23052">MVSQFKYQSLRASHLSWQQLKAPLAKRILSRLCLIFLLLSATTLTLLYFFYQQWQMQLADALTFRLLPQELEAVASALPSIDITLYQQLMVLSAIFVILFICAAIWLSLRIIGPVVHLKNSMLKIAQGDLTTRVELRHHDAFHDVAHSLNDSTARIQVLVMGLKENIAALENQCQSKAQRQNLAALKQNLAYFDTLHTAEMDS</sequence>
<feature type="transmembrane region" description="Helical" evidence="1">
    <location>
        <begin position="89"/>
        <end position="109"/>
    </location>
</feature>
<dbReference type="PROSITE" id="PS50885">
    <property type="entry name" value="HAMP"/>
    <property type="match status" value="1"/>
</dbReference>
<keyword evidence="1" id="KW-0812">Transmembrane</keyword>
<dbReference type="EMBL" id="CAKLDI010000001">
    <property type="protein sequence ID" value="CAH0533862.1"/>
    <property type="molecule type" value="Genomic_DNA"/>
</dbReference>
<keyword evidence="1" id="KW-1133">Transmembrane helix</keyword>
<feature type="domain" description="HAMP" evidence="2">
    <location>
        <begin position="109"/>
        <end position="161"/>
    </location>
</feature>
<dbReference type="SMART" id="SM00304">
    <property type="entry name" value="HAMP"/>
    <property type="match status" value="1"/>
</dbReference>
<evidence type="ECO:0000259" key="2">
    <source>
        <dbReference type="PROSITE" id="PS50885"/>
    </source>
</evidence>
<comment type="caution">
    <text evidence="3">The sequence shown here is derived from an EMBL/GenBank/DDBJ whole genome shotgun (WGS) entry which is preliminary data.</text>
</comment>
<feature type="transmembrane region" description="Helical" evidence="1">
    <location>
        <begin position="28"/>
        <end position="51"/>
    </location>
</feature>
<dbReference type="Gene3D" id="6.10.340.10">
    <property type="match status" value="1"/>
</dbReference>
<proteinExistence type="predicted"/>